<evidence type="ECO:0000313" key="2">
    <source>
        <dbReference type="EMBL" id="KAF8868391.1"/>
    </source>
</evidence>
<dbReference type="EMBL" id="JADNYJ010000666">
    <property type="protein sequence ID" value="KAF8868391.1"/>
    <property type="molecule type" value="Genomic_DNA"/>
</dbReference>
<dbReference type="AlphaFoldDB" id="A0A9P5TEY9"/>
<proteinExistence type="predicted"/>
<dbReference type="Proteomes" id="UP000724874">
    <property type="component" value="Unassembled WGS sequence"/>
</dbReference>
<reference evidence="2" key="1">
    <citation type="submission" date="2020-11" db="EMBL/GenBank/DDBJ databases">
        <authorList>
            <consortium name="DOE Joint Genome Institute"/>
            <person name="Ahrendt S."/>
            <person name="Riley R."/>
            <person name="Andreopoulos W."/>
            <person name="LaButti K."/>
            <person name="Pangilinan J."/>
            <person name="Ruiz-duenas F.J."/>
            <person name="Barrasa J.M."/>
            <person name="Sanchez-Garcia M."/>
            <person name="Camarero S."/>
            <person name="Miyauchi S."/>
            <person name="Serrano A."/>
            <person name="Linde D."/>
            <person name="Babiker R."/>
            <person name="Drula E."/>
            <person name="Ayuso-Fernandez I."/>
            <person name="Pacheco R."/>
            <person name="Padilla G."/>
            <person name="Ferreira P."/>
            <person name="Barriuso J."/>
            <person name="Kellner H."/>
            <person name="Castanera R."/>
            <person name="Alfaro M."/>
            <person name="Ramirez L."/>
            <person name="Pisabarro A.G."/>
            <person name="Kuo A."/>
            <person name="Tritt A."/>
            <person name="Lipzen A."/>
            <person name="He G."/>
            <person name="Yan M."/>
            <person name="Ng V."/>
            <person name="Cullen D."/>
            <person name="Martin F."/>
            <person name="Rosso M.-N."/>
            <person name="Henrissat B."/>
            <person name="Hibbett D."/>
            <person name="Martinez A.T."/>
            <person name="Grigoriev I.V."/>
        </authorList>
    </citation>
    <scope>NUCLEOTIDE SEQUENCE</scope>
    <source>
        <strain evidence="2">AH 44721</strain>
    </source>
</reference>
<dbReference type="GO" id="GO:0005737">
    <property type="term" value="C:cytoplasm"/>
    <property type="evidence" value="ECO:0007669"/>
    <property type="project" value="TreeGrafter"/>
</dbReference>
<dbReference type="InterPro" id="IPR051402">
    <property type="entry name" value="KPR-Related"/>
</dbReference>
<dbReference type="InterPro" id="IPR008927">
    <property type="entry name" value="6-PGluconate_DH-like_C_sf"/>
</dbReference>
<sequence>MVGEIQDILLIGFSAVGAVYSLILKRGGLAHVTAVARSNYDVINREGIHFQSKKYGDIKGWRPDHLCKSVAEAADRPYDYIVVTTKAIPEVEYNDQFPQPTYMLLQNGLGIEQDLYNALKALSNKVEPKIISCGLWIYTNLLAPNVVEHGDFDHDWTMMVNTAEESSLLKDFANILETGGGTVNIVPEVQCIKFSKNLWNISFSGIMMLTQYTLPAFFQPPSEDPSISYEPYVYPATADLIKTYTIPMIMAILEELILVGRVLGYPDAEDSLPSSLPSFILETSWKIHAKPDSTHVLSMLLDAQRGQPIEVEAIVGENMAILYIETLYALLLVVQNQLLCRLRA</sequence>
<accession>A0A9P5TEY9</accession>
<name>A0A9P5TEY9_GYMJU</name>
<dbReference type="PANTHER" id="PTHR21708:SF43">
    <property type="entry name" value="KETOPANTOATE REDUCTASE C-TERMINAL DOMAIN-CONTAINING PROTEIN"/>
    <property type="match status" value="1"/>
</dbReference>
<organism evidence="2 3">
    <name type="scientific">Gymnopilus junonius</name>
    <name type="common">Spectacular rustgill mushroom</name>
    <name type="synonym">Gymnopilus spectabilis subsp. junonius</name>
    <dbReference type="NCBI Taxonomy" id="109634"/>
    <lineage>
        <taxon>Eukaryota</taxon>
        <taxon>Fungi</taxon>
        <taxon>Dikarya</taxon>
        <taxon>Basidiomycota</taxon>
        <taxon>Agaricomycotina</taxon>
        <taxon>Agaricomycetes</taxon>
        <taxon>Agaricomycetidae</taxon>
        <taxon>Agaricales</taxon>
        <taxon>Agaricineae</taxon>
        <taxon>Hymenogastraceae</taxon>
        <taxon>Gymnopilus</taxon>
    </lineage>
</organism>
<dbReference type="OrthoDB" id="3609at2759"/>
<comment type="caution">
    <text evidence="2">The sequence shown here is derived from an EMBL/GenBank/DDBJ whole genome shotgun (WGS) entry which is preliminary data.</text>
</comment>
<dbReference type="SUPFAM" id="SSF48179">
    <property type="entry name" value="6-phosphogluconate dehydrogenase C-terminal domain-like"/>
    <property type="match status" value="1"/>
</dbReference>
<dbReference type="Gene3D" id="1.10.1040.10">
    <property type="entry name" value="N-(1-d-carboxylethyl)-l-norvaline Dehydrogenase, domain 2"/>
    <property type="match status" value="1"/>
</dbReference>
<dbReference type="Gene3D" id="3.40.50.720">
    <property type="entry name" value="NAD(P)-binding Rossmann-like Domain"/>
    <property type="match status" value="1"/>
</dbReference>
<protein>
    <recommendedName>
        <fullName evidence="1">Ketopantoate reductase N-terminal domain-containing protein</fullName>
    </recommendedName>
</protein>
<dbReference type="Pfam" id="PF02558">
    <property type="entry name" value="ApbA"/>
    <property type="match status" value="1"/>
</dbReference>
<evidence type="ECO:0000259" key="1">
    <source>
        <dbReference type="Pfam" id="PF02558"/>
    </source>
</evidence>
<gene>
    <name evidence="2" type="ORF">CPB84DRAFT_1935160</name>
</gene>
<dbReference type="InterPro" id="IPR013332">
    <property type="entry name" value="KPR_N"/>
</dbReference>
<evidence type="ECO:0000313" key="3">
    <source>
        <dbReference type="Proteomes" id="UP000724874"/>
    </source>
</evidence>
<feature type="domain" description="Ketopantoate reductase N-terminal" evidence="1">
    <location>
        <begin position="8"/>
        <end position="151"/>
    </location>
</feature>
<keyword evidence="3" id="KW-1185">Reference proteome</keyword>
<dbReference type="InterPro" id="IPR013328">
    <property type="entry name" value="6PGD_dom2"/>
</dbReference>
<dbReference type="PANTHER" id="PTHR21708">
    <property type="entry name" value="PROBABLE 2-DEHYDROPANTOATE 2-REDUCTASE"/>
    <property type="match status" value="1"/>
</dbReference>